<feature type="non-terminal residue" evidence="2">
    <location>
        <position position="1"/>
    </location>
</feature>
<protein>
    <submittedName>
        <fullName evidence="2">Uncharacterized protein</fullName>
    </submittedName>
</protein>
<dbReference type="EMBL" id="PXYY01000157">
    <property type="protein sequence ID" value="PSJ79217.1"/>
    <property type="molecule type" value="Genomic_DNA"/>
</dbReference>
<accession>A0A2P7TWY2</accession>
<sequence>NLKYCAKPENLDEILQQGDRCGIRYFGVPTAQGQSPAVSPKPARPPVQPEPPQPTEPPAPVKPLVRSLNFFGDSTNARLGDQAMNLAKAENLPVINNAQGGSLASYALMSMNGSPVEIKFNVDAILAKGRNVFIEAELVYGEGVTPFSMHSTIVVIDNKIEASIVGQTANVKIYPRDEQAHSIVVGQRYPVKLKNSGGVDGICVLATAKNDINGANIGNWQTVLERIKSYVEKCIQQVQPKESPRYIVLTVWADNKPGWAKENHPYRHQLKDQFNNWLKSKYGNNVFDIEQYILSDQIWTDSGLTPNEADKKAQTDGVMPLSLSQDGGAHLLPAVGAKVAERIIAKAKELRYL</sequence>
<feature type="region of interest" description="Disordered" evidence="1">
    <location>
        <begin position="31"/>
        <end position="61"/>
    </location>
</feature>
<dbReference type="Proteomes" id="UP000241868">
    <property type="component" value="Unassembled WGS sequence"/>
</dbReference>
<organism evidence="2 3">
    <name type="scientific">Neisseria iguanae</name>
    <dbReference type="NCBI Taxonomy" id="90242"/>
    <lineage>
        <taxon>Bacteria</taxon>
        <taxon>Pseudomonadati</taxon>
        <taxon>Pseudomonadota</taxon>
        <taxon>Betaproteobacteria</taxon>
        <taxon>Neisseriales</taxon>
        <taxon>Neisseriaceae</taxon>
        <taxon>Neisseria</taxon>
    </lineage>
</organism>
<evidence type="ECO:0000313" key="2">
    <source>
        <dbReference type="EMBL" id="PSJ79217.1"/>
    </source>
</evidence>
<evidence type="ECO:0000313" key="3">
    <source>
        <dbReference type="Proteomes" id="UP000241868"/>
    </source>
</evidence>
<reference evidence="2 3" key="1">
    <citation type="submission" date="2018-03" db="EMBL/GenBank/DDBJ databases">
        <title>Neisseria weixii sp. nov., isolated from the intestinal contents of Tibetan Plateau pika (Ochotona curzoniae) in Yushu, Qinghai Province, China.</title>
        <authorList>
            <person name="Gui Z."/>
        </authorList>
    </citation>
    <scope>NUCLEOTIDE SEQUENCE [LARGE SCALE GENOMIC DNA]</scope>
    <source>
        <strain evidence="2 3">ATCC 51483</strain>
    </source>
</reference>
<feature type="compositionally biased region" description="Pro residues" evidence="1">
    <location>
        <begin position="42"/>
        <end position="61"/>
    </location>
</feature>
<dbReference type="RefSeq" id="WP_211296675.1">
    <property type="nucleotide sequence ID" value="NZ_PXYY01000157.1"/>
</dbReference>
<keyword evidence="3" id="KW-1185">Reference proteome</keyword>
<dbReference type="AlphaFoldDB" id="A0A2P7TWY2"/>
<evidence type="ECO:0000256" key="1">
    <source>
        <dbReference type="SAM" id="MobiDB-lite"/>
    </source>
</evidence>
<comment type="caution">
    <text evidence="2">The sequence shown here is derived from an EMBL/GenBank/DDBJ whole genome shotgun (WGS) entry which is preliminary data.</text>
</comment>
<proteinExistence type="predicted"/>
<name>A0A2P7TWY2_9NEIS</name>
<gene>
    <name evidence="2" type="ORF">C7N83_13585</name>
</gene>